<dbReference type="Gene3D" id="2.60.120.580">
    <property type="entry name" value="Acetamidase/Formamidase-like domains"/>
    <property type="match status" value="1"/>
</dbReference>
<name>A0A290QGG4_9BACT</name>
<dbReference type="EMBL" id="CP023344">
    <property type="protein sequence ID" value="ATC65356.1"/>
    <property type="molecule type" value="Genomic_DNA"/>
</dbReference>
<keyword evidence="2" id="KW-1185">Reference proteome</keyword>
<dbReference type="Gene3D" id="3.10.28.20">
    <property type="entry name" value="Acetamidase/Formamidase-like domains"/>
    <property type="match status" value="1"/>
</dbReference>
<dbReference type="GO" id="GO:0016811">
    <property type="term" value="F:hydrolase activity, acting on carbon-nitrogen (but not peptide) bonds, in linear amides"/>
    <property type="evidence" value="ECO:0007669"/>
    <property type="project" value="InterPro"/>
</dbReference>
<gene>
    <name evidence="1" type="ORF">CMV30_16175</name>
</gene>
<dbReference type="Gene3D" id="2.40.10.120">
    <property type="match status" value="1"/>
</dbReference>
<dbReference type="KEGG" id="vbh:CMV30_16175"/>
<proteinExistence type="predicted"/>
<evidence type="ECO:0000313" key="2">
    <source>
        <dbReference type="Proteomes" id="UP000217265"/>
    </source>
</evidence>
<accession>A0A290QGG4</accession>
<dbReference type="InterPro" id="IPR004304">
    <property type="entry name" value="FmdA_AmdA"/>
</dbReference>
<reference evidence="1 2" key="1">
    <citation type="submission" date="2017-09" db="EMBL/GenBank/DDBJ databases">
        <title>Complete genome sequence of Verrucomicrobial strain HZ-65, isolated from freshwater.</title>
        <authorList>
            <person name="Choi A."/>
        </authorList>
    </citation>
    <scope>NUCLEOTIDE SEQUENCE [LARGE SCALE GENOMIC DNA]</scope>
    <source>
        <strain evidence="1 2">HZ-65</strain>
    </source>
</reference>
<dbReference type="OrthoDB" id="9811740at2"/>
<protein>
    <submittedName>
        <fullName evidence="1">Acetamidase</fullName>
    </submittedName>
</protein>
<dbReference type="Proteomes" id="UP000217265">
    <property type="component" value="Chromosome"/>
</dbReference>
<dbReference type="PANTHER" id="PTHR31891">
    <property type="entry name" value="FORMAMIDASE C869.04-RELATED"/>
    <property type="match status" value="1"/>
</dbReference>
<dbReference type="PANTHER" id="PTHR31891:SF1">
    <property type="entry name" value="FORMAMIDASE C869.04-RELATED"/>
    <property type="match status" value="1"/>
</dbReference>
<organism evidence="1 2">
    <name type="scientific">Nibricoccus aquaticus</name>
    <dbReference type="NCBI Taxonomy" id="2576891"/>
    <lineage>
        <taxon>Bacteria</taxon>
        <taxon>Pseudomonadati</taxon>
        <taxon>Verrucomicrobiota</taxon>
        <taxon>Opitutia</taxon>
        <taxon>Opitutales</taxon>
        <taxon>Opitutaceae</taxon>
        <taxon>Nibricoccus</taxon>
    </lineage>
</organism>
<evidence type="ECO:0000313" key="1">
    <source>
        <dbReference type="EMBL" id="ATC65356.1"/>
    </source>
</evidence>
<sequence>MHHTLDDSVLIHRWDNSTPPRITINSGERITLHMADSSGYQVKPTWNATDFKAHFDPLKVHALTGPVAIAGAEPGDRLEIIIESYEHRGWAWTSLIPGLGLLSDDFPEHHLFIWELERHQTRSIPGVTLDLHPFAGIIGVQRAEPGEFRTRAPGPFGGNMDVRHLTAGTTLYLPVFTPGANLLAGDCHAAQGDGEVCINGMEAPMSVTFQINLLKNAPLAAPYAICPNPLVPPRYQTKPWHLFIESDENPREACKRVVRRAIEYLVARLGLTPELAYTLCSVVLDLRISQLVNVPTTTVTGYLPEAIFDK</sequence>
<dbReference type="RefSeq" id="WP_096056987.1">
    <property type="nucleotide sequence ID" value="NZ_CP023344.1"/>
</dbReference>
<dbReference type="Pfam" id="PF03069">
    <property type="entry name" value="FmdA_AmdA"/>
    <property type="match status" value="2"/>
</dbReference>
<dbReference type="SUPFAM" id="SSF141130">
    <property type="entry name" value="Acetamidase/Formamidase-like"/>
    <property type="match status" value="1"/>
</dbReference>
<dbReference type="AlphaFoldDB" id="A0A290QGG4"/>